<evidence type="ECO:0000313" key="1">
    <source>
        <dbReference type="EMBL" id="MDH2004895.1"/>
    </source>
</evidence>
<dbReference type="AlphaFoldDB" id="A0AA42W0A0"/>
<dbReference type="Proteomes" id="UP001161294">
    <property type="component" value="Unassembled WGS sequence"/>
</dbReference>
<reference evidence="1" key="1">
    <citation type="submission" date="2022-09" db="EMBL/GenBank/DDBJ databases">
        <title>Intensive care unit water sources are persistently colonized with multi-drug resistant bacteria and are the site of extensive horizontal gene transfer of antibiotic resistance genes.</title>
        <authorList>
            <person name="Diorio-Toth L."/>
        </authorList>
    </citation>
    <scope>NUCLEOTIDE SEQUENCE</scope>
    <source>
        <strain evidence="1">GD03686</strain>
    </source>
</reference>
<protein>
    <submittedName>
        <fullName evidence="1">Uncharacterized protein</fullName>
    </submittedName>
</protein>
<comment type="caution">
    <text evidence="1">The sequence shown here is derived from an EMBL/GenBank/DDBJ whole genome shotgun (WGS) entry which is preliminary data.</text>
</comment>
<dbReference type="EMBL" id="JAOCJW010000006">
    <property type="protein sequence ID" value="MDH2004895.1"/>
    <property type="molecule type" value="Genomic_DNA"/>
</dbReference>
<name>A0AA42W0A0_9BURK</name>
<proteinExistence type="predicted"/>
<accession>A0AA42W0A0</accession>
<organism evidence="1 2">
    <name type="scientific">Comamonas aquatica</name>
    <dbReference type="NCBI Taxonomy" id="225991"/>
    <lineage>
        <taxon>Bacteria</taxon>
        <taxon>Pseudomonadati</taxon>
        <taxon>Pseudomonadota</taxon>
        <taxon>Betaproteobacteria</taxon>
        <taxon>Burkholderiales</taxon>
        <taxon>Comamonadaceae</taxon>
        <taxon>Comamonas</taxon>
    </lineage>
</organism>
<gene>
    <name evidence="1" type="ORF">N5J23_04915</name>
</gene>
<sequence length="207" mass="23167">MGDVEVVATTEQTRWPANPQQPFFRITVHRRGELPETVDFSPEPWASNRRDLCGWSWPGRKMCGMNFADVVTATDLQTGEVLTRVGLWLSVLHHREDAPPWYVQWADQHLLVLCVVGFVRQELGQFRAAMRQQVNAALQGLGHAPLDDDGFKSIMQAARDGYNGCRSLGAQVRLLTDAERLACRRLVEPLLSAKGLDPAQAGKYFPA</sequence>
<dbReference type="RefSeq" id="WP_279852823.1">
    <property type="nucleotide sequence ID" value="NZ_JAOCIA010000005.1"/>
</dbReference>
<evidence type="ECO:0000313" key="2">
    <source>
        <dbReference type="Proteomes" id="UP001161294"/>
    </source>
</evidence>